<feature type="region of interest" description="Disordered" evidence="1">
    <location>
        <begin position="813"/>
        <end position="897"/>
    </location>
</feature>
<name>A0A4T0LXK6_9BASI</name>
<organism evidence="2 3">
    <name type="scientific">Wallemia mellicola</name>
    <dbReference type="NCBI Taxonomy" id="1708541"/>
    <lineage>
        <taxon>Eukaryota</taxon>
        <taxon>Fungi</taxon>
        <taxon>Dikarya</taxon>
        <taxon>Basidiomycota</taxon>
        <taxon>Wallemiomycotina</taxon>
        <taxon>Wallemiomycetes</taxon>
        <taxon>Wallemiales</taxon>
        <taxon>Wallemiaceae</taxon>
        <taxon>Wallemia</taxon>
    </lineage>
</organism>
<proteinExistence type="predicted"/>
<gene>
    <name evidence="2" type="ORF">E3Q17_02593</name>
</gene>
<accession>A0A4T0LXK6</accession>
<evidence type="ECO:0000313" key="3">
    <source>
        <dbReference type="Proteomes" id="UP000307169"/>
    </source>
</evidence>
<protein>
    <submittedName>
        <fullName evidence="2">DUF1765-domain-containing protein</fullName>
    </submittedName>
</protein>
<feature type="compositionally biased region" description="Low complexity" evidence="1">
    <location>
        <begin position="22"/>
        <end position="47"/>
    </location>
</feature>
<feature type="compositionally biased region" description="Basic and acidic residues" evidence="1">
    <location>
        <begin position="137"/>
        <end position="147"/>
    </location>
</feature>
<evidence type="ECO:0000313" key="2">
    <source>
        <dbReference type="EMBL" id="TIB99442.1"/>
    </source>
</evidence>
<evidence type="ECO:0000256" key="1">
    <source>
        <dbReference type="SAM" id="MobiDB-lite"/>
    </source>
</evidence>
<dbReference type="PANTHER" id="PTHR37988">
    <property type="entry name" value="UPF0592 MEMBRANE PROTEIN C7D4.03C"/>
    <property type="match status" value="1"/>
</dbReference>
<dbReference type="Pfam" id="PF08578">
    <property type="entry name" value="DUF1765"/>
    <property type="match status" value="1"/>
</dbReference>
<comment type="caution">
    <text evidence="2">The sequence shown here is derived from an EMBL/GenBank/DDBJ whole genome shotgun (WGS) entry which is preliminary data.</text>
</comment>
<sequence length="971" mass="110929">MKLKHLFSCFSFDDDEHSFSKTISRLTSKSSKRSTSQSAKQSSRQSSNTPVPTSNQSTPTTPFNSLPPLRLSIDLGNDFSDQVDKALTTQDDKNPLTPIKRFKKLSVLSVSNKIHHSSKNAEEPIPLTPPPRRSSRQKSDLFVHQSDENCAGSTPLSNNIHDDNHDENDRNDRDNNNRTNQHNHELPDSKYNEENNVNNDDLFLQPKPTDNDNLPSPVFKLIDRSESPKRAYSPLPVSSESLPIPTDQQEPNQVTRIWTTIQNNLQLFKGHLQELQPNKALFIRETFNSFDSIDDCKLYDTEKVVGRRSLLFDWVYAIIDDLNSQQIAPERSACLESLAVILESKFLSSKLIASYAPQDEDRMCKVLADVVKYSLAKLNSRGVFQNTIFYCGRYFAIAFFRLPGTAQQLLQPLDVPPRTLAKLINDSGWDYESAEQLPSTSFASFLQHLCIKPSKRSNPLEIKYADEAREYIYGLHETKIPNKYLILEPDNWLRRWTSDDSELFFSFIRAYHRLLERFILEGLEESKDKYRILSTKFLFNSPGYPQLSCILHSKILSLVRGDIYSVTTGTPSNNQKSTDISETANVLAATAGKPKLLEQANRRIVLTLQDMLQNNNSTEVLDGKFTWLEVVNFQIKLAVRLTNMYSAPQVFCLLDALDGIFLTAFNLDTNFEQIDIQFVLEFIAIILKNCDHVLTLIRVISFIFTHFDSLCQYPQYQRKLCLDLLLEPSLFNRLTLFWSQSVRSYWLRLLVFRVGHVQQNPEASDLVIEIIKQLNRNLNTIKRRHEDIEPSTRTNSVILHSDEEDVDDKRNSIIESSDGKNQDNNELNNSFKGLGLDNNNANNLPSTPKKKSFSFELQTPPKVSASNQNSPTQSPTNSRKSSADNGNIKPSNSNTTLRTLLPKPASLLLNGKDLNSALCSQFYYNRNLHIYATKALMEYSNIIEVEYQFQDWQSKLVPRLVVQWPAAFTFD</sequence>
<feature type="compositionally biased region" description="Polar residues" evidence="1">
    <location>
        <begin position="48"/>
        <end position="64"/>
    </location>
</feature>
<dbReference type="EMBL" id="SPRH01000030">
    <property type="protein sequence ID" value="TIB99442.1"/>
    <property type="molecule type" value="Genomic_DNA"/>
</dbReference>
<dbReference type="AlphaFoldDB" id="A0A4T0LXK6"/>
<dbReference type="PANTHER" id="PTHR37988:SF1">
    <property type="entry name" value="UPF0592 MEMBRANE PROTEIN C7D4.03C"/>
    <property type="match status" value="1"/>
</dbReference>
<feature type="compositionally biased region" description="Basic and acidic residues" evidence="1">
    <location>
        <begin position="813"/>
        <end position="823"/>
    </location>
</feature>
<reference evidence="2 3" key="1">
    <citation type="submission" date="2019-03" db="EMBL/GenBank/DDBJ databases">
        <title>Sequencing 25 genomes of Wallemia mellicola.</title>
        <authorList>
            <person name="Gostincar C."/>
        </authorList>
    </citation>
    <scope>NUCLEOTIDE SEQUENCE [LARGE SCALE GENOMIC DNA]</scope>
    <source>
        <strain evidence="2 3">EXF-1262</strain>
    </source>
</reference>
<feature type="compositionally biased region" description="Polar residues" evidence="1">
    <location>
        <begin position="236"/>
        <end position="248"/>
    </location>
</feature>
<feature type="compositionally biased region" description="Polar residues" evidence="1">
    <location>
        <begin position="864"/>
        <end position="897"/>
    </location>
</feature>
<dbReference type="InterPro" id="IPR013887">
    <property type="entry name" value="UPF0592"/>
</dbReference>
<dbReference type="Proteomes" id="UP000307169">
    <property type="component" value="Unassembled WGS sequence"/>
</dbReference>
<feature type="region of interest" description="Disordered" evidence="1">
    <location>
        <begin position="113"/>
        <end position="248"/>
    </location>
</feature>
<feature type="region of interest" description="Disordered" evidence="1">
    <location>
        <begin position="22"/>
        <end position="69"/>
    </location>
</feature>
<feature type="compositionally biased region" description="Basic and acidic residues" evidence="1">
    <location>
        <begin position="160"/>
        <end position="193"/>
    </location>
</feature>